<keyword evidence="1 2" id="KW-0732">Signal</keyword>
<dbReference type="PANTHER" id="PTHR43308:SF5">
    <property type="entry name" value="S-LAYER PROTEIN _ PEPTIDOGLYCAN ENDO-BETA-N-ACETYLGLUCOSAMINIDASE"/>
    <property type="match status" value="1"/>
</dbReference>
<evidence type="ECO:0000259" key="3">
    <source>
        <dbReference type="PROSITE" id="PS51272"/>
    </source>
</evidence>
<gene>
    <name evidence="4" type="ORF">LS41612_19760</name>
</gene>
<dbReference type="Pfam" id="PF00395">
    <property type="entry name" value="SLH"/>
    <property type="match status" value="3"/>
</dbReference>
<feature type="chain" id="PRO_5039346534" description="SLH domain-containing protein" evidence="2">
    <location>
        <begin position="37"/>
        <end position="232"/>
    </location>
</feature>
<feature type="domain" description="SLH" evidence="3">
    <location>
        <begin position="46"/>
        <end position="106"/>
    </location>
</feature>
<proteinExistence type="predicted"/>
<dbReference type="AlphaFoldDB" id="A0A2S0K540"/>
<dbReference type="EMBL" id="CP019980">
    <property type="protein sequence ID" value="AVK98384.1"/>
    <property type="molecule type" value="Genomic_DNA"/>
</dbReference>
<reference evidence="4 5" key="1">
    <citation type="submission" date="2017-03" db="EMBL/GenBank/DDBJ databases">
        <title>The whole genome sequencing and assembly of Lysinibacillus sphaericus DSM 28T strain.</title>
        <authorList>
            <person name="Lee Y.-J."/>
            <person name="Yi H."/>
            <person name="Bahn Y.-S."/>
            <person name="Kim J.F."/>
            <person name="Lee D.-W."/>
        </authorList>
    </citation>
    <scope>NUCLEOTIDE SEQUENCE [LARGE SCALE GENOMIC DNA]</scope>
    <source>
        <strain evidence="4 5">DSM 28</strain>
    </source>
</reference>
<name>A0A2S0K540_LYSSH</name>
<feature type="domain" description="SLH" evidence="3">
    <location>
        <begin position="107"/>
        <end position="168"/>
    </location>
</feature>
<evidence type="ECO:0000256" key="2">
    <source>
        <dbReference type="SAM" id="SignalP"/>
    </source>
</evidence>
<feature type="domain" description="SLH" evidence="3">
    <location>
        <begin position="169"/>
        <end position="229"/>
    </location>
</feature>
<accession>A0A2S0K540</accession>
<dbReference type="InterPro" id="IPR051465">
    <property type="entry name" value="Cell_Envelope_Struct_Comp"/>
</dbReference>
<evidence type="ECO:0000313" key="5">
    <source>
        <dbReference type="Proteomes" id="UP000238825"/>
    </source>
</evidence>
<feature type="signal peptide" evidence="2">
    <location>
        <begin position="1"/>
        <end position="36"/>
    </location>
</feature>
<evidence type="ECO:0000256" key="1">
    <source>
        <dbReference type="ARBA" id="ARBA00022729"/>
    </source>
</evidence>
<dbReference type="Proteomes" id="UP000238825">
    <property type="component" value="Chromosome"/>
</dbReference>
<organism evidence="4 5">
    <name type="scientific">Lysinibacillus sphaericus</name>
    <name type="common">Bacillus sphaericus</name>
    <dbReference type="NCBI Taxonomy" id="1421"/>
    <lineage>
        <taxon>Bacteria</taxon>
        <taxon>Bacillati</taxon>
        <taxon>Bacillota</taxon>
        <taxon>Bacilli</taxon>
        <taxon>Bacillales</taxon>
        <taxon>Bacillaceae</taxon>
        <taxon>Lysinibacillus</taxon>
    </lineage>
</organism>
<sequence length="232" mass="25744">MVNIYSITKGQRSMKIKHTKYAWAFATALAVAPCVAVIPTEAASMPFVDITNNNSETELYHAVSELYNKGIVFGTTPSTFSPYQQLTRGEAAYFLAQALQLQTNNVDNPGFSDVPTSHQYYGYIAALAANGIIQKGNQFNPDASIKRSQMAKMLTLGFHLQQATSLTAPFTDFTKDVETNRYIQTLVDYGITQGTSATTFSPYTDVRRGQMALFLYRILQKNNNDLYIIGVE</sequence>
<protein>
    <recommendedName>
        <fullName evidence="3">SLH domain-containing protein</fullName>
    </recommendedName>
</protein>
<dbReference type="PROSITE" id="PS51272">
    <property type="entry name" value="SLH"/>
    <property type="match status" value="3"/>
</dbReference>
<dbReference type="PANTHER" id="PTHR43308">
    <property type="entry name" value="OUTER MEMBRANE PROTEIN ALPHA-RELATED"/>
    <property type="match status" value="1"/>
</dbReference>
<dbReference type="InterPro" id="IPR001119">
    <property type="entry name" value="SLH_dom"/>
</dbReference>
<evidence type="ECO:0000313" key="4">
    <source>
        <dbReference type="EMBL" id="AVK98384.1"/>
    </source>
</evidence>